<evidence type="ECO:0000313" key="4">
    <source>
        <dbReference type="Proteomes" id="UP000321393"/>
    </source>
</evidence>
<dbReference type="Proteomes" id="UP000321393">
    <property type="component" value="Unassembled WGS sequence"/>
</dbReference>
<sequence length="60" mass="6482">MGSNHLQLCRRGHCGHLFHGGCIAPWLRLNPSCPVRRTSLVPTPISTPLVEVVPLAIGKS</sequence>
<dbReference type="InterPro" id="IPR044289">
    <property type="entry name" value="ATL67-70"/>
</dbReference>
<reference evidence="4 5" key="1">
    <citation type="submission" date="2019-08" db="EMBL/GenBank/DDBJ databases">
        <title>Draft genome sequences of two oriental melons (Cucumis melo L. var makuwa).</title>
        <authorList>
            <person name="Kwon S.-Y."/>
        </authorList>
    </citation>
    <scope>NUCLEOTIDE SEQUENCE [LARGE SCALE GENOMIC DNA]</scope>
    <source>
        <strain evidence="5">cv. Chang Bougi</strain>
        <strain evidence="4">cv. SW 3</strain>
        <tissue evidence="2">Leaf</tissue>
    </source>
</reference>
<dbReference type="InterPro" id="IPR001841">
    <property type="entry name" value="Znf_RING"/>
</dbReference>
<dbReference type="InterPro" id="IPR013083">
    <property type="entry name" value="Znf_RING/FYVE/PHD"/>
</dbReference>
<proteinExistence type="predicted"/>
<comment type="caution">
    <text evidence="2">The sequence shown here is derived from an EMBL/GenBank/DDBJ whole genome shotgun (WGS) entry which is preliminary data.</text>
</comment>
<protein>
    <submittedName>
        <fullName evidence="2">RING/U-box superfamily protein</fullName>
    </submittedName>
</protein>
<evidence type="ECO:0000313" key="3">
    <source>
        <dbReference type="EMBL" id="TYK29528.1"/>
    </source>
</evidence>
<gene>
    <name evidence="3" type="ORF">E5676_scaffold655G001310</name>
    <name evidence="2" type="ORF">E6C27_scaffold46G001290</name>
</gene>
<dbReference type="EMBL" id="SSTE01014815">
    <property type="protein sequence ID" value="KAA0044400.1"/>
    <property type="molecule type" value="Genomic_DNA"/>
</dbReference>
<dbReference type="Gene3D" id="3.30.40.10">
    <property type="entry name" value="Zinc/RING finger domain, C3HC4 (zinc finger)"/>
    <property type="match status" value="1"/>
</dbReference>
<dbReference type="EMBL" id="SSTD01001661">
    <property type="protein sequence ID" value="TYK29528.1"/>
    <property type="molecule type" value="Genomic_DNA"/>
</dbReference>
<dbReference type="PANTHER" id="PTHR46592:SF16">
    <property type="entry name" value="RING-H2 FINGER PROTEIN ATL70"/>
    <property type="match status" value="1"/>
</dbReference>
<feature type="domain" description="RING-type" evidence="1">
    <location>
        <begin position="9"/>
        <end position="35"/>
    </location>
</feature>
<dbReference type="SUPFAM" id="SSF57850">
    <property type="entry name" value="RING/U-box"/>
    <property type="match status" value="1"/>
</dbReference>
<evidence type="ECO:0000259" key="1">
    <source>
        <dbReference type="Pfam" id="PF13639"/>
    </source>
</evidence>
<dbReference type="Pfam" id="PF13639">
    <property type="entry name" value="zf-RING_2"/>
    <property type="match status" value="1"/>
</dbReference>
<name>A0A5A7TMG4_CUCMM</name>
<evidence type="ECO:0000313" key="2">
    <source>
        <dbReference type="EMBL" id="KAA0044400.1"/>
    </source>
</evidence>
<dbReference type="Proteomes" id="UP000321947">
    <property type="component" value="Unassembled WGS sequence"/>
</dbReference>
<dbReference type="GO" id="GO:0016567">
    <property type="term" value="P:protein ubiquitination"/>
    <property type="evidence" value="ECO:0007669"/>
    <property type="project" value="InterPro"/>
</dbReference>
<dbReference type="OrthoDB" id="8062037at2759"/>
<accession>A0A5A7TMG4</accession>
<dbReference type="AlphaFoldDB" id="A0A5A7TMG4"/>
<dbReference type="GO" id="GO:0016740">
    <property type="term" value="F:transferase activity"/>
    <property type="evidence" value="ECO:0007669"/>
    <property type="project" value="InterPro"/>
</dbReference>
<organism evidence="2 4">
    <name type="scientific">Cucumis melo var. makuwa</name>
    <name type="common">Oriental melon</name>
    <dbReference type="NCBI Taxonomy" id="1194695"/>
    <lineage>
        <taxon>Eukaryota</taxon>
        <taxon>Viridiplantae</taxon>
        <taxon>Streptophyta</taxon>
        <taxon>Embryophyta</taxon>
        <taxon>Tracheophyta</taxon>
        <taxon>Spermatophyta</taxon>
        <taxon>Magnoliopsida</taxon>
        <taxon>eudicotyledons</taxon>
        <taxon>Gunneridae</taxon>
        <taxon>Pentapetalae</taxon>
        <taxon>rosids</taxon>
        <taxon>fabids</taxon>
        <taxon>Cucurbitales</taxon>
        <taxon>Cucurbitaceae</taxon>
        <taxon>Benincaseae</taxon>
        <taxon>Cucumis</taxon>
    </lineage>
</organism>
<dbReference type="PANTHER" id="PTHR46592">
    <property type="entry name" value="RING-H2 FINGER PROTEIN ATL67"/>
    <property type="match status" value="1"/>
</dbReference>
<evidence type="ECO:0000313" key="5">
    <source>
        <dbReference type="Proteomes" id="UP000321947"/>
    </source>
</evidence>
<dbReference type="STRING" id="1194695.A0A5A7TMG4"/>